<name>A0AAN8K7X5_9TELE</name>
<comment type="caution">
    <text evidence="2">The sequence shown here is derived from an EMBL/GenBank/DDBJ whole genome shotgun (WGS) entry which is preliminary data.</text>
</comment>
<proteinExistence type="predicted"/>
<reference evidence="2 3" key="1">
    <citation type="submission" date="2021-04" db="EMBL/GenBank/DDBJ databases">
        <authorList>
            <person name="De Guttry C."/>
            <person name="Zahm M."/>
            <person name="Klopp C."/>
            <person name="Cabau C."/>
            <person name="Louis A."/>
            <person name="Berthelot C."/>
            <person name="Parey E."/>
            <person name="Roest Crollius H."/>
            <person name="Montfort J."/>
            <person name="Robinson-Rechavi M."/>
            <person name="Bucao C."/>
            <person name="Bouchez O."/>
            <person name="Gislard M."/>
            <person name="Lluch J."/>
            <person name="Milhes M."/>
            <person name="Lampietro C."/>
            <person name="Lopez Roques C."/>
            <person name="Donnadieu C."/>
            <person name="Braasch I."/>
            <person name="Desvignes T."/>
            <person name="Postlethwait J."/>
            <person name="Bobe J."/>
            <person name="Wedekind C."/>
            <person name="Guiguen Y."/>
        </authorList>
    </citation>
    <scope>NUCLEOTIDE SEQUENCE [LARGE SCALE GENOMIC DNA]</scope>
    <source>
        <strain evidence="2">Cs_M1</strain>
        <tissue evidence="2">Blood</tissue>
    </source>
</reference>
<evidence type="ECO:0000313" key="3">
    <source>
        <dbReference type="Proteomes" id="UP001356427"/>
    </source>
</evidence>
<evidence type="ECO:0000256" key="1">
    <source>
        <dbReference type="SAM" id="MobiDB-lite"/>
    </source>
</evidence>
<protein>
    <submittedName>
        <fullName evidence="2">Uncharacterized protein</fullName>
    </submittedName>
</protein>
<gene>
    <name evidence="2" type="ORF">J4Q44_G00393150</name>
</gene>
<sequence>MFLSALLSAKLPSLPRSPAKHPSPVKSTPMVSSLVLSILPTVWTVMDTPAKRAQLSDLCLFRTTLAQGRRGLSQPPEARTLPRASSATRGSEETQGARGERGALVNMELLGLPNIGNTCSLTPPCSAFWSCLTSQRKSYARNNSGVLPLLQPAQ</sequence>
<accession>A0AAN8K7X5</accession>
<dbReference type="EMBL" id="JAGTTL010002470">
    <property type="protein sequence ID" value="KAK6270449.1"/>
    <property type="molecule type" value="Genomic_DNA"/>
</dbReference>
<keyword evidence="3" id="KW-1185">Reference proteome</keyword>
<evidence type="ECO:0000313" key="2">
    <source>
        <dbReference type="EMBL" id="KAK6270449.1"/>
    </source>
</evidence>
<dbReference type="Proteomes" id="UP001356427">
    <property type="component" value="Unassembled WGS sequence"/>
</dbReference>
<feature type="region of interest" description="Disordered" evidence="1">
    <location>
        <begin position="70"/>
        <end position="101"/>
    </location>
</feature>
<organism evidence="2 3">
    <name type="scientific">Coregonus suidteri</name>
    <dbReference type="NCBI Taxonomy" id="861788"/>
    <lineage>
        <taxon>Eukaryota</taxon>
        <taxon>Metazoa</taxon>
        <taxon>Chordata</taxon>
        <taxon>Craniata</taxon>
        <taxon>Vertebrata</taxon>
        <taxon>Euteleostomi</taxon>
        <taxon>Actinopterygii</taxon>
        <taxon>Neopterygii</taxon>
        <taxon>Teleostei</taxon>
        <taxon>Protacanthopterygii</taxon>
        <taxon>Salmoniformes</taxon>
        <taxon>Salmonidae</taxon>
        <taxon>Coregoninae</taxon>
        <taxon>Coregonus</taxon>
    </lineage>
</organism>
<feature type="non-terminal residue" evidence="2">
    <location>
        <position position="154"/>
    </location>
</feature>
<dbReference type="AlphaFoldDB" id="A0AAN8K7X5"/>